<keyword evidence="7" id="KW-0472">Membrane</keyword>
<evidence type="ECO:0000256" key="2">
    <source>
        <dbReference type="ARBA" id="ARBA00007647"/>
    </source>
</evidence>
<feature type="non-terminal residue" evidence="9">
    <location>
        <position position="528"/>
    </location>
</feature>
<evidence type="ECO:0000256" key="3">
    <source>
        <dbReference type="ARBA" id="ARBA00022676"/>
    </source>
</evidence>
<comment type="similarity">
    <text evidence="2 8">Belongs to the glycosyltransferase 92 family.</text>
</comment>
<comment type="subcellular location">
    <subcellularLocation>
        <location evidence="1">Membrane</location>
        <topology evidence="1">Single-pass membrane protein</topology>
    </subcellularLocation>
</comment>
<dbReference type="Proteomes" id="UP000824469">
    <property type="component" value="Unassembled WGS sequence"/>
</dbReference>
<keyword evidence="3 8" id="KW-0328">Glycosyltransferase</keyword>
<dbReference type="AlphaFoldDB" id="A0AA38C1L5"/>
<dbReference type="PANTHER" id="PTHR21461:SF69">
    <property type="entry name" value="GLYCOSYLTRANSFERASE FAMILY 92 PROTEIN"/>
    <property type="match status" value="1"/>
</dbReference>
<keyword evidence="10" id="KW-1185">Reference proteome</keyword>
<dbReference type="GO" id="GO:0016757">
    <property type="term" value="F:glycosyltransferase activity"/>
    <property type="evidence" value="ECO:0007669"/>
    <property type="project" value="UniProtKB-UniRule"/>
</dbReference>
<evidence type="ECO:0000256" key="4">
    <source>
        <dbReference type="ARBA" id="ARBA00022679"/>
    </source>
</evidence>
<evidence type="ECO:0000256" key="8">
    <source>
        <dbReference type="RuleBase" id="RU366017"/>
    </source>
</evidence>
<dbReference type="EMBL" id="JAHRHJ020003813">
    <property type="protein sequence ID" value="KAH9287958.1"/>
    <property type="molecule type" value="Genomic_DNA"/>
</dbReference>
<dbReference type="InterPro" id="IPR008166">
    <property type="entry name" value="Glyco_transf_92"/>
</dbReference>
<dbReference type="Pfam" id="PF01697">
    <property type="entry name" value="Glyco_transf_92"/>
    <property type="match status" value="1"/>
</dbReference>
<reference evidence="9 10" key="1">
    <citation type="journal article" date="2021" name="Nat. Plants">
        <title>The Taxus genome provides insights into paclitaxel biosynthesis.</title>
        <authorList>
            <person name="Xiong X."/>
            <person name="Gou J."/>
            <person name="Liao Q."/>
            <person name="Li Y."/>
            <person name="Zhou Q."/>
            <person name="Bi G."/>
            <person name="Li C."/>
            <person name="Du R."/>
            <person name="Wang X."/>
            <person name="Sun T."/>
            <person name="Guo L."/>
            <person name="Liang H."/>
            <person name="Lu P."/>
            <person name="Wu Y."/>
            <person name="Zhang Z."/>
            <person name="Ro D.K."/>
            <person name="Shang Y."/>
            <person name="Huang S."/>
            <person name="Yan J."/>
        </authorList>
    </citation>
    <scope>NUCLEOTIDE SEQUENCE [LARGE SCALE GENOMIC DNA]</scope>
    <source>
        <strain evidence="9">Ta-2019</strain>
    </source>
</reference>
<evidence type="ECO:0000256" key="5">
    <source>
        <dbReference type="ARBA" id="ARBA00022692"/>
    </source>
</evidence>
<dbReference type="PANTHER" id="PTHR21461">
    <property type="entry name" value="GLYCOSYLTRANSFERASE FAMILY 92 PROTEIN"/>
    <property type="match status" value="1"/>
</dbReference>
<proteinExistence type="inferred from homology"/>
<evidence type="ECO:0000313" key="10">
    <source>
        <dbReference type="Proteomes" id="UP000824469"/>
    </source>
</evidence>
<name>A0AA38C1L5_TAXCH</name>
<evidence type="ECO:0000313" key="9">
    <source>
        <dbReference type="EMBL" id="KAH9287958.1"/>
    </source>
</evidence>
<dbReference type="GO" id="GO:0005737">
    <property type="term" value="C:cytoplasm"/>
    <property type="evidence" value="ECO:0007669"/>
    <property type="project" value="TreeGrafter"/>
</dbReference>
<keyword evidence="5" id="KW-0812">Transmembrane</keyword>
<dbReference type="OMA" id="FEIFTMT"/>
<comment type="caution">
    <text evidence="9">The sequence shown here is derived from an EMBL/GenBank/DDBJ whole genome shotgun (WGS) entry which is preliminary data.</text>
</comment>
<dbReference type="EC" id="2.4.1.-" evidence="8"/>
<evidence type="ECO:0000256" key="7">
    <source>
        <dbReference type="ARBA" id="ARBA00023136"/>
    </source>
</evidence>
<keyword evidence="4 8" id="KW-0808">Transferase</keyword>
<keyword evidence="6" id="KW-1133">Transmembrane helix</keyword>
<evidence type="ECO:0000256" key="6">
    <source>
        <dbReference type="ARBA" id="ARBA00022989"/>
    </source>
</evidence>
<gene>
    <name evidence="9" type="ORF">KI387_032075</name>
</gene>
<sequence>MTSIRIFYSLLVCVIISGFAAQRVYREIVWRIQPEKTSLRLQYAGGHAALVHSEEEHDRLHRIEDVVLLPDNQALLLMRLRFMLPPKSSLSCVFSNKIATPAMGVDYREDRAALIRCEIPPHFSVSPNSVDIITALTEPTNAIMSLQKTGSRPVKWNHMVYESAVTEMDVILLAKGINARQGINAAPQALRCVFSNTVETAVTISAQEIFRCAHPPQHLQSQLSGGKITLKTLPSQIMPSAAYYNPQYIISEAKDIPKKLLCACTMVFNIAKFLEEWIIYHSHLGVEEFFIYDNNSEDNLEEVITKSVQSGYNVSRRVWPWAKTQEAGFAHCSLTAANKCKWVMFTDVDEFVFSHGWLHDPAASSNALKTMILNKTSTEQGNRVGQVSMKCRNFGASNLKEHPVAGVTQGYTCREREMRRHKSILLLEAASLSLMNAVHHFELKPGYKTVGVKSSEAVINHYKYQAWSEFREKFRRRASAYVVDWKQGSNRASQDRAPGVGFEAVRPLDWEKKFCQVNDTSLRQFTAK</sequence>
<organism evidence="9 10">
    <name type="scientific">Taxus chinensis</name>
    <name type="common">Chinese yew</name>
    <name type="synonym">Taxus wallichiana var. chinensis</name>
    <dbReference type="NCBI Taxonomy" id="29808"/>
    <lineage>
        <taxon>Eukaryota</taxon>
        <taxon>Viridiplantae</taxon>
        <taxon>Streptophyta</taxon>
        <taxon>Embryophyta</taxon>
        <taxon>Tracheophyta</taxon>
        <taxon>Spermatophyta</taxon>
        <taxon>Pinopsida</taxon>
        <taxon>Pinidae</taxon>
        <taxon>Conifers II</taxon>
        <taxon>Cupressales</taxon>
        <taxon>Taxaceae</taxon>
        <taxon>Taxus</taxon>
    </lineage>
</organism>
<protein>
    <recommendedName>
        <fullName evidence="8">Glycosyltransferase family 92 protein</fullName>
        <ecNumber evidence="8">2.4.1.-</ecNumber>
    </recommendedName>
</protein>
<dbReference type="GO" id="GO:0016020">
    <property type="term" value="C:membrane"/>
    <property type="evidence" value="ECO:0007669"/>
    <property type="project" value="UniProtKB-SubCell"/>
</dbReference>
<accession>A0AA38C1L5</accession>
<evidence type="ECO:0000256" key="1">
    <source>
        <dbReference type="ARBA" id="ARBA00004167"/>
    </source>
</evidence>